<feature type="coiled-coil region" evidence="3">
    <location>
        <begin position="235"/>
        <end position="262"/>
    </location>
</feature>
<dbReference type="eggNOG" id="KOG3151">
    <property type="taxonomic scope" value="Eukaryota"/>
</dbReference>
<dbReference type="GeneID" id="11532625"/>
<dbReference type="GO" id="GO:0008541">
    <property type="term" value="C:proteasome regulatory particle, lid subcomplex"/>
    <property type="evidence" value="ECO:0007669"/>
    <property type="project" value="EnsemblFungi"/>
</dbReference>
<evidence type="ECO:0000256" key="2">
    <source>
        <dbReference type="ARBA" id="ARBA00022942"/>
    </source>
</evidence>
<evidence type="ECO:0000313" key="6">
    <source>
        <dbReference type="Proteomes" id="UP000005666"/>
    </source>
</evidence>
<dbReference type="HOGENOM" id="CLU_046003_1_0_1"/>
<keyword evidence="6" id="KW-1185">Reference proteome</keyword>
<evidence type="ECO:0000313" key="5">
    <source>
        <dbReference type="EMBL" id="CCE61679.1"/>
    </source>
</evidence>
<evidence type="ECO:0000256" key="3">
    <source>
        <dbReference type="SAM" id="Coils"/>
    </source>
</evidence>
<dbReference type="KEGG" id="tpf:TPHA_0A06060"/>
<dbReference type="PANTHER" id="PTHR12387">
    <property type="entry name" value="26S PROTEASOME NON-ATPASE REGULATORY SUBUNIT 8"/>
    <property type="match status" value="1"/>
</dbReference>
<dbReference type="GO" id="GO:0034515">
    <property type="term" value="C:proteasome storage granule"/>
    <property type="evidence" value="ECO:0007669"/>
    <property type="project" value="EnsemblFungi"/>
</dbReference>
<dbReference type="RefSeq" id="XP_003684113.1">
    <property type="nucleotide sequence ID" value="XM_003684065.1"/>
</dbReference>
<dbReference type="EMBL" id="HE612856">
    <property type="protein sequence ID" value="CCE61679.1"/>
    <property type="molecule type" value="Genomic_DNA"/>
</dbReference>
<accession>G8BP51</accession>
<proteinExistence type="inferred from homology"/>
<feature type="domain" description="PCI" evidence="4">
    <location>
        <begin position="76"/>
        <end position="250"/>
    </location>
</feature>
<dbReference type="AlphaFoldDB" id="G8BP51"/>
<dbReference type="OrthoDB" id="8775810at2759"/>
<dbReference type="Gene3D" id="1.25.40.990">
    <property type="match status" value="1"/>
</dbReference>
<reference evidence="5 6" key="1">
    <citation type="journal article" date="2011" name="Proc. Natl. Acad. Sci. U.S.A.">
        <title>Evolutionary erosion of yeast sex chromosomes by mating-type switching accidents.</title>
        <authorList>
            <person name="Gordon J.L."/>
            <person name="Armisen D."/>
            <person name="Proux-Wera E."/>
            <person name="Oheigeartaigh S.S."/>
            <person name="Byrne K.P."/>
            <person name="Wolfe K.H."/>
        </authorList>
    </citation>
    <scope>NUCLEOTIDE SEQUENCE [LARGE SCALE GENOMIC DNA]</scope>
    <source>
        <strain evidence="6">ATCC 24235 / CBS 4417 / NBRC 1672 / NRRL Y-8282 / UCD 70-5</strain>
    </source>
</reference>
<name>G8BP51_TETPH</name>
<dbReference type="GO" id="GO:0043161">
    <property type="term" value="P:proteasome-mediated ubiquitin-dependent protein catabolic process"/>
    <property type="evidence" value="ECO:0007669"/>
    <property type="project" value="EnsemblFungi"/>
</dbReference>
<gene>
    <name evidence="5" type="primary">TPHA0A06060</name>
    <name evidence="5" type="ordered locus">TPHA_0A06060</name>
</gene>
<sequence length="274" mass="31709">MPSLADLVKSLNIAFNKNDYESCEKLATPLKIELIKNNLFIPDLSRTEESYINDLNISKRILEIIALSSIYQLKFDNFQNYFSQIRLYYFSNNPTLAASNDKDKLISIYLLLLLSNGHISGFHSELEYLSKHIDNLEENELLSYPIKLEKWLMEGAYQKAWELLKSGFKIPEFDIFTENLLSAIREEIAHNTELAYDNLNLTFIKALLFLDSEKAAENFALERGWKILDGNVIFKSLDEAIIDKEEEEEEEAEEERATLISKTLNYAINLETIV</sequence>
<keyword evidence="3" id="KW-0175">Coiled coil</keyword>
<dbReference type="PANTHER" id="PTHR12387:SF0">
    <property type="entry name" value="26S PROTEASOME NON-ATPASE REGULATORY SUBUNIT 8"/>
    <property type="match status" value="1"/>
</dbReference>
<dbReference type="GO" id="GO:0000785">
    <property type="term" value="C:chromatin"/>
    <property type="evidence" value="ECO:0007669"/>
    <property type="project" value="EnsemblFungi"/>
</dbReference>
<evidence type="ECO:0000256" key="1">
    <source>
        <dbReference type="ARBA" id="ARBA00009627"/>
    </source>
</evidence>
<dbReference type="GO" id="GO:0034399">
    <property type="term" value="C:nuclear periphery"/>
    <property type="evidence" value="ECO:0007669"/>
    <property type="project" value="EnsemblFungi"/>
</dbReference>
<dbReference type="Proteomes" id="UP000005666">
    <property type="component" value="Chromosome 1"/>
</dbReference>
<evidence type="ECO:0000259" key="4">
    <source>
        <dbReference type="PROSITE" id="PS50250"/>
    </source>
</evidence>
<comment type="similarity">
    <text evidence="1">Belongs to the proteasome subunit S14 family.</text>
</comment>
<dbReference type="PROSITE" id="PS50250">
    <property type="entry name" value="PCI"/>
    <property type="match status" value="1"/>
</dbReference>
<dbReference type="STRING" id="1071381.G8BP51"/>
<organism evidence="5 6">
    <name type="scientific">Tetrapisispora phaffii (strain ATCC 24235 / CBS 4417 / NBRC 1672 / NRRL Y-8282 / UCD 70-5)</name>
    <name type="common">Yeast</name>
    <name type="synonym">Fabospora phaffii</name>
    <dbReference type="NCBI Taxonomy" id="1071381"/>
    <lineage>
        <taxon>Eukaryota</taxon>
        <taxon>Fungi</taxon>
        <taxon>Dikarya</taxon>
        <taxon>Ascomycota</taxon>
        <taxon>Saccharomycotina</taxon>
        <taxon>Saccharomycetes</taxon>
        <taxon>Saccharomycetales</taxon>
        <taxon>Saccharomycetaceae</taxon>
        <taxon>Tetrapisispora</taxon>
    </lineage>
</organism>
<protein>
    <recommendedName>
        <fullName evidence="4">PCI domain-containing protein</fullName>
    </recommendedName>
</protein>
<keyword evidence="2" id="KW-0647">Proteasome</keyword>
<dbReference type="Pfam" id="PF10075">
    <property type="entry name" value="CSN8_PSD8_EIF3K"/>
    <property type="match status" value="1"/>
</dbReference>
<dbReference type="InterPro" id="IPR033464">
    <property type="entry name" value="CSN8_PSD8_EIF3K"/>
</dbReference>
<dbReference type="GO" id="GO:0005829">
    <property type="term" value="C:cytosol"/>
    <property type="evidence" value="ECO:0007669"/>
    <property type="project" value="TreeGrafter"/>
</dbReference>
<dbReference type="InterPro" id="IPR000717">
    <property type="entry name" value="PCI_dom"/>
</dbReference>
<dbReference type="OMA" id="HIMDGYF"/>
<dbReference type="InterPro" id="IPR006746">
    <property type="entry name" value="26S_Psome_Rpn12"/>
</dbReference>